<sequence length="388" mass="44087">MALLDLWNADRQQITGKRIDQLIAFAGEGRLRDGNTTSEEFRTLLKAVSSDVIGQWLNECLENRFTDFGFVLQDTVNEVGRRLGFDVTHGVYRSHSNEGYDGLWRIPGGRAILAESKSSTSYSIALNRISEYRKQVAPQLGLRPEDISILIVVGTEDTSEFEAQVRGSRFAWDIRILGVQALYRLLKLKEALDDPKVERQIQEILFPQEFTRLDRIIDLVFATAEDAQDFESTEEEVEVDDSAPEKPRANFHAAILPRLEKHFGQPLVKRSRSQWATPDDASLVSCQVSKHFDKGNADFWFGLKRTSRETLQKHKNAFCAFGLGSPDRVVVLPMSFLAPHVDSFFTSPDKEGGILHWHVRFVNTNTGVAMLVDRDRKQLDVTKYLLKE</sequence>
<evidence type="ECO:0000313" key="2">
    <source>
        <dbReference type="Proteomes" id="UP000315349"/>
    </source>
</evidence>
<organism evidence="1 2">
    <name type="scientific">Planctopirus ephydatiae</name>
    <dbReference type="NCBI Taxonomy" id="2528019"/>
    <lineage>
        <taxon>Bacteria</taxon>
        <taxon>Pseudomonadati</taxon>
        <taxon>Planctomycetota</taxon>
        <taxon>Planctomycetia</taxon>
        <taxon>Planctomycetales</taxon>
        <taxon>Planctomycetaceae</taxon>
        <taxon>Planctopirus</taxon>
    </lineage>
</organism>
<keyword evidence="2" id="KW-1185">Reference proteome</keyword>
<dbReference type="EMBL" id="CP036299">
    <property type="protein sequence ID" value="QDV30331.1"/>
    <property type="molecule type" value="Genomic_DNA"/>
</dbReference>
<proteinExistence type="predicted"/>
<reference evidence="1 2" key="1">
    <citation type="submission" date="2019-02" db="EMBL/GenBank/DDBJ databases">
        <title>Deep-cultivation of Planctomycetes and their phenomic and genomic characterization uncovers novel biology.</title>
        <authorList>
            <person name="Wiegand S."/>
            <person name="Jogler M."/>
            <person name="Boedeker C."/>
            <person name="Pinto D."/>
            <person name="Vollmers J."/>
            <person name="Rivas-Marin E."/>
            <person name="Kohn T."/>
            <person name="Peeters S.H."/>
            <person name="Heuer A."/>
            <person name="Rast P."/>
            <person name="Oberbeckmann S."/>
            <person name="Bunk B."/>
            <person name="Jeske O."/>
            <person name="Meyerdierks A."/>
            <person name="Storesund J.E."/>
            <person name="Kallscheuer N."/>
            <person name="Luecker S."/>
            <person name="Lage O.M."/>
            <person name="Pohl T."/>
            <person name="Merkel B.J."/>
            <person name="Hornburger P."/>
            <person name="Mueller R.-W."/>
            <person name="Bruemmer F."/>
            <person name="Labrenz M."/>
            <person name="Spormann A.M."/>
            <person name="Op den Camp H."/>
            <person name="Overmann J."/>
            <person name="Amann R."/>
            <person name="Jetten M.S.M."/>
            <person name="Mascher T."/>
            <person name="Medema M.H."/>
            <person name="Devos D.P."/>
            <person name="Kaster A.-K."/>
            <person name="Ovreas L."/>
            <person name="Rohde M."/>
            <person name="Galperin M.Y."/>
            <person name="Jogler C."/>
        </authorList>
    </citation>
    <scope>NUCLEOTIDE SEQUENCE [LARGE SCALE GENOMIC DNA]</scope>
    <source>
        <strain evidence="1 2">Spb1</strain>
    </source>
</reference>
<protein>
    <recommendedName>
        <fullName evidence="3">Restriction endonuclease</fullName>
    </recommendedName>
</protein>
<gene>
    <name evidence="1" type="ORF">Spb1_22600</name>
</gene>
<dbReference type="Proteomes" id="UP000315349">
    <property type="component" value="Chromosome"/>
</dbReference>
<dbReference type="AlphaFoldDB" id="A0A518GPD9"/>
<evidence type="ECO:0000313" key="1">
    <source>
        <dbReference type="EMBL" id="QDV30331.1"/>
    </source>
</evidence>
<evidence type="ECO:0008006" key="3">
    <source>
        <dbReference type="Google" id="ProtNLM"/>
    </source>
</evidence>
<accession>A0A518GPD9</accession>
<name>A0A518GPD9_9PLAN</name>
<dbReference type="KEGG" id="peh:Spb1_22600"/>